<comment type="caution">
    <text evidence="2">Lacks conserved residue(s) required for the propagation of feature annotation.</text>
</comment>
<reference evidence="9" key="2">
    <citation type="submission" date="2020-12" db="EMBL/GenBank/DDBJ databases">
        <authorList>
            <person name="Kanost M."/>
        </authorList>
    </citation>
    <scope>NUCLEOTIDE SEQUENCE</scope>
</reference>
<dbReference type="InterPro" id="IPR000436">
    <property type="entry name" value="Sushi_SCR_CCP_dom"/>
</dbReference>
<keyword evidence="1" id="KW-1015">Disulfide bond</keyword>
<feature type="region of interest" description="Disordered" evidence="3">
    <location>
        <begin position="382"/>
        <end position="484"/>
    </location>
</feature>
<feature type="domain" description="SMB" evidence="8">
    <location>
        <begin position="334"/>
        <end position="379"/>
    </location>
</feature>
<dbReference type="Pfam" id="PF00084">
    <property type="entry name" value="Sushi"/>
    <property type="match status" value="2"/>
</dbReference>
<dbReference type="SUPFAM" id="SSF90188">
    <property type="entry name" value="Somatomedin B domain"/>
    <property type="match status" value="1"/>
</dbReference>
<keyword evidence="4" id="KW-0812">Transmembrane</keyword>
<gene>
    <name evidence="9" type="ORF">O3G_MSEX004532</name>
</gene>
<dbReference type="PROSITE" id="PS00524">
    <property type="entry name" value="SMB_1"/>
    <property type="match status" value="1"/>
</dbReference>
<keyword evidence="10" id="KW-1185">Reference proteome</keyword>
<evidence type="ECO:0000256" key="5">
    <source>
        <dbReference type="SAM" id="SignalP"/>
    </source>
</evidence>
<name>A0A921YVL8_MANSE</name>
<dbReference type="Gene3D" id="2.60.120.200">
    <property type="match status" value="1"/>
</dbReference>
<dbReference type="GO" id="GO:0016020">
    <property type="term" value="C:membrane"/>
    <property type="evidence" value="ECO:0007669"/>
    <property type="project" value="InterPro"/>
</dbReference>
<reference evidence="9" key="1">
    <citation type="journal article" date="2016" name="Insect Biochem. Mol. Biol.">
        <title>Multifaceted biological insights from a draft genome sequence of the tobacco hornworm moth, Manduca sexta.</title>
        <authorList>
            <person name="Kanost M.R."/>
            <person name="Arrese E.L."/>
            <person name="Cao X."/>
            <person name="Chen Y.R."/>
            <person name="Chellapilla S."/>
            <person name="Goldsmith M.R."/>
            <person name="Grosse-Wilde E."/>
            <person name="Heckel D.G."/>
            <person name="Herndon N."/>
            <person name="Jiang H."/>
            <person name="Papanicolaou A."/>
            <person name="Qu J."/>
            <person name="Soulages J.L."/>
            <person name="Vogel H."/>
            <person name="Walters J."/>
            <person name="Waterhouse R.M."/>
            <person name="Ahn S.J."/>
            <person name="Almeida F.C."/>
            <person name="An C."/>
            <person name="Aqrawi P."/>
            <person name="Bretschneider A."/>
            <person name="Bryant W.B."/>
            <person name="Bucks S."/>
            <person name="Chao H."/>
            <person name="Chevignon G."/>
            <person name="Christen J.M."/>
            <person name="Clarke D.F."/>
            <person name="Dittmer N.T."/>
            <person name="Ferguson L.C.F."/>
            <person name="Garavelou S."/>
            <person name="Gordon K.H.J."/>
            <person name="Gunaratna R.T."/>
            <person name="Han Y."/>
            <person name="Hauser F."/>
            <person name="He Y."/>
            <person name="Heidel-Fischer H."/>
            <person name="Hirsh A."/>
            <person name="Hu Y."/>
            <person name="Jiang H."/>
            <person name="Kalra D."/>
            <person name="Klinner C."/>
            <person name="Konig C."/>
            <person name="Kovar C."/>
            <person name="Kroll A.R."/>
            <person name="Kuwar S.S."/>
            <person name="Lee S.L."/>
            <person name="Lehman R."/>
            <person name="Li K."/>
            <person name="Li Z."/>
            <person name="Liang H."/>
            <person name="Lovelace S."/>
            <person name="Lu Z."/>
            <person name="Mansfield J.H."/>
            <person name="McCulloch K.J."/>
            <person name="Mathew T."/>
            <person name="Morton B."/>
            <person name="Muzny D.M."/>
            <person name="Neunemann D."/>
            <person name="Ongeri F."/>
            <person name="Pauchet Y."/>
            <person name="Pu L.L."/>
            <person name="Pyrousis I."/>
            <person name="Rao X.J."/>
            <person name="Redding A."/>
            <person name="Roesel C."/>
            <person name="Sanchez-Gracia A."/>
            <person name="Schaack S."/>
            <person name="Shukla A."/>
            <person name="Tetreau G."/>
            <person name="Wang Y."/>
            <person name="Xiong G.H."/>
            <person name="Traut W."/>
            <person name="Walsh T.K."/>
            <person name="Worley K.C."/>
            <person name="Wu D."/>
            <person name="Wu W."/>
            <person name="Wu Y.Q."/>
            <person name="Zhang X."/>
            <person name="Zou Z."/>
            <person name="Zucker H."/>
            <person name="Briscoe A.D."/>
            <person name="Burmester T."/>
            <person name="Clem R.J."/>
            <person name="Feyereisen R."/>
            <person name="Grimmelikhuijzen C.J.P."/>
            <person name="Hamodrakas S.J."/>
            <person name="Hansson B.S."/>
            <person name="Huguet E."/>
            <person name="Jermiin L.S."/>
            <person name="Lan Q."/>
            <person name="Lehman H.K."/>
            <person name="Lorenzen M."/>
            <person name="Merzendorfer H."/>
            <person name="Michalopoulos I."/>
            <person name="Morton D.B."/>
            <person name="Muthukrishnan S."/>
            <person name="Oakeshott J.G."/>
            <person name="Palmer W."/>
            <person name="Park Y."/>
            <person name="Passarelli A.L."/>
            <person name="Rozas J."/>
            <person name="Schwartz L.M."/>
            <person name="Smith W."/>
            <person name="Southgate A."/>
            <person name="Vilcinskas A."/>
            <person name="Vogt R."/>
            <person name="Wang P."/>
            <person name="Werren J."/>
            <person name="Yu X.Q."/>
            <person name="Zhou J.J."/>
            <person name="Brown S.J."/>
            <person name="Scherer S.E."/>
            <person name="Richards S."/>
            <person name="Blissard G.W."/>
        </authorList>
    </citation>
    <scope>NUCLEOTIDE SEQUENCE</scope>
</reference>
<dbReference type="PROSITE" id="PS50958">
    <property type="entry name" value="SMB_2"/>
    <property type="match status" value="1"/>
</dbReference>
<feature type="signal peptide" evidence="5">
    <location>
        <begin position="1"/>
        <end position="17"/>
    </location>
</feature>
<dbReference type="PANTHER" id="PTHR23282:SF101">
    <property type="entry name" value="MAM DOMAIN-CONTAINING PROTEIN"/>
    <property type="match status" value="1"/>
</dbReference>
<dbReference type="CDD" id="cd06263">
    <property type="entry name" value="MAM"/>
    <property type="match status" value="1"/>
</dbReference>
<feature type="domain" description="Sushi" evidence="7">
    <location>
        <begin position="81"/>
        <end position="135"/>
    </location>
</feature>
<protein>
    <submittedName>
        <fullName evidence="9">Uncharacterized protein</fullName>
    </submittedName>
</protein>
<feature type="domain" description="Sushi" evidence="7">
    <location>
        <begin position="27"/>
        <end position="80"/>
    </location>
</feature>
<keyword evidence="2" id="KW-0768">Sushi</keyword>
<dbReference type="PROSITE" id="PS50923">
    <property type="entry name" value="SUSHI"/>
    <property type="match status" value="2"/>
</dbReference>
<evidence type="ECO:0000256" key="2">
    <source>
        <dbReference type="PROSITE-ProRule" id="PRU00302"/>
    </source>
</evidence>
<keyword evidence="5" id="KW-0732">Signal</keyword>
<dbReference type="SMART" id="SM00032">
    <property type="entry name" value="CCP"/>
    <property type="match status" value="2"/>
</dbReference>
<dbReference type="Gene3D" id="4.10.410.20">
    <property type="match status" value="1"/>
</dbReference>
<evidence type="ECO:0000313" key="10">
    <source>
        <dbReference type="Proteomes" id="UP000791440"/>
    </source>
</evidence>
<dbReference type="InterPro" id="IPR051560">
    <property type="entry name" value="MAM_domain-containing"/>
</dbReference>
<dbReference type="EMBL" id="JH668335">
    <property type="protein sequence ID" value="KAG6446623.1"/>
    <property type="molecule type" value="Genomic_DNA"/>
</dbReference>
<dbReference type="Pfam" id="PF01033">
    <property type="entry name" value="Somatomedin_B"/>
    <property type="match status" value="1"/>
</dbReference>
<feature type="domain" description="MAM" evidence="6">
    <location>
        <begin position="142"/>
        <end position="322"/>
    </location>
</feature>
<dbReference type="SMART" id="SM00137">
    <property type="entry name" value="MAM"/>
    <property type="match status" value="1"/>
</dbReference>
<dbReference type="InterPro" id="IPR013320">
    <property type="entry name" value="ConA-like_dom_sf"/>
</dbReference>
<keyword evidence="4" id="KW-1133">Transmembrane helix</keyword>
<sequence length="603" mass="66757">MFIKCLLITFILQFIDAQNEYPWRSSSTCRLPRIENGRPRFRPRSKIIKFICNFRYELVGNRYATCRNGEWDEPPPVCVRPGCPLLPNITNGVSMYNHHGAWMVAFCIPGYQLVGSPAIYCDGNKWNGSLPTCIDSSAEAKYSCDFESPDLCGWMDDEFHDFDWRRINKHTPSHYLLTGPSYDHTYGPGGSGHYMYIESSTRLENDTARLLSPIYSASASKGGCFSFFYHMFGKDIGGLRVYQKPGILQLSYILGLSDSDKQRYILFEQWGNLGDTWFSAVVDLKETLGSFQIVIEGIRGKSYTSDIAIDDVAILHGENCTEAKRIASTPSPNLPETCSGRCDLQGDNEPQPGCSCSLPCIAMSNCCFDFIELCLFNPANGSKSDDDPTTTVEAPETQKLVASTETTSTTTLTPTTSRTTSTTTRTTTRTTTSKTTPRTTSTTTTTTPAHTSTTTTTPKPTTVRPRIRKSTTTTRKPTKPTTRVYRPTTKRISIKPITVPTTTTRSTTMFTTSTTRTVATTTHQPTYHDMIDDKATLTTAKDEKKGSGALKTAVVTIVVLACLCAAVMAVVCSRSSRGLQAIARLRGTTRRDPEVRYLSEANE</sequence>
<dbReference type="Pfam" id="PF00629">
    <property type="entry name" value="MAM"/>
    <property type="match status" value="1"/>
</dbReference>
<dbReference type="SUPFAM" id="SSF57535">
    <property type="entry name" value="Complement control module/SCR domain"/>
    <property type="match status" value="2"/>
</dbReference>
<dbReference type="Proteomes" id="UP000791440">
    <property type="component" value="Unassembled WGS sequence"/>
</dbReference>
<evidence type="ECO:0000256" key="4">
    <source>
        <dbReference type="SAM" id="Phobius"/>
    </source>
</evidence>
<dbReference type="Gene3D" id="2.10.70.10">
    <property type="entry name" value="Complement Module, domain 1"/>
    <property type="match status" value="2"/>
</dbReference>
<evidence type="ECO:0000256" key="3">
    <source>
        <dbReference type="SAM" id="MobiDB-lite"/>
    </source>
</evidence>
<dbReference type="CDD" id="cd00033">
    <property type="entry name" value="CCP"/>
    <property type="match status" value="2"/>
</dbReference>
<dbReference type="InterPro" id="IPR035976">
    <property type="entry name" value="Sushi/SCR/CCP_sf"/>
</dbReference>
<dbReference type="PROSITE" id="PS50060">
    <property type="entry name" value="MAM_2"/>
    <property type="match status" value="1"/>
</dbReference>
<organism evidence="9 10">
    <name type="scientific">Manduca sexta</name>
    <name type="common">Tobacco hawkmoth</name>
    <name type="synonym">Tobacco hornworm</name>
    <dbReference type="NCBI Taxonomy" id="7130"/>
    <lineage>
        <taxon>Eukaryota</taxon>
        <taxon>Metazoa</taxon>
        <taxon>Ecdysozoa</taxon>
        <taxon>Arthropoda</taxon>
        <taxon>Hexapoda</taxon>
        <taxon>Insecta</taxon>
        <taxon>Pterygota</taxon>
        <taxon>Neoptera</taxon>
        <taxon>Endopterygota</taxon>
        <taxon>Lepidoptera</taxon>
        <taxon>Glossata</taxon>
        <taxon>Ditrysia</taxon>
        <taxon>Bombycoidea</taxon>
        <taxon>Sphingidae</taxon>
        <taxon>Sphinginae</taxon>
        <taxon>Sphingini</taxon>
        <taxon>Manduca</taxon>
    </lineage>
</organism>
<dbReference type="PANTHER" id="PTHR23282">
    <property type="entry name" value="APICAL ENDOSOMAL GLYCOPROTEIN PRECURSOR"/>
    <property type="match status" value="1"/>
</dbReference>
<evidence type="ECO:0000313" key="9">
    <source>
        <dbReference type="EMBL" id="KAG6446623.1"/>
    </source>
</evidence>
<dbReference type="InterPro" id="IPR000998">
    <property type="entry name" value="MAM_dom"/>
</dbReference>
<dbReference type="InterPro" id="IPR001212">
    <property type="entry name" value="Somatomedin_B_dom"/>
</dbReference>
<feature type="transmembrane region" description="Helical" evidence="4">
    <location>
        <begin position="553"/>
        <end position="572"/>
    </location>
</feature>
<dbReference type="AlphaFoldDB" id="A0A921YVL8"/>
<feature type="compositionally biased region" description="Low complexity" evidence="3">
    <location>
        <begin position="404"/>
        <end position="484"/>
    </location>
</feature>
<dbReference type="InterPro" id="IPR036024">
    <property type="entry name" value="Somatomedin_B-like_dom_sf"/>
</dbReference>
<evidence type="ECO:0000256" key="1">
    <source>
        <dbReference type="ARBA" id="ARBA00023157"/>
    </source>
</evidence>
<keyword evidence="4" id="KW-0472">Membrane</keyword>
<proteinExistence type="predicted"/>
<accession>A0A921YVL8</accession>
<feature type="chain" id="PRO_5038324415" evidence="5">
    <location>
        <begin position="18"/>
        <end position="603"/>
    </location>
</feature>
<comment type="caution">
    <text evidence="9">The sequence shown here is derived from an EMBL/GenBank/DDBJ whole genome shotgun (WGS) entry which is preliminary data.</text>
</comment>
<evidence type="ECO:0000259" key="6">
    <source>
        <dbReference type="PROSITE" id="PS50060"/>
    </source>
</evidence>
<dbReference type="EMBL" id="JH668335">
    <property type="protein sequence ID" value="KAG6446622.1"/>
    <property type="molecule type" value="Genomic_DNA"/>
</dbReference>
<evidence type="ECO:0000259" key="8">
    <source>
        <dbReference type="PROSITE" id="PS50958"/>
    </source>
</evidence>
<evidence type="ECO:0000259" key="7">
    <source>
        <dbReference type="PROSITE" id="PS50923"/>
    </source>
</evidence>
<dbReference type="SUPFAM" id="SSF49899">
    <property type="entry name" value="Concanavalin A-like lectins/glucanases"/>
    <property type="match status" value="1"/>
</dbReference>